<feature type="transmembrane region" description="Helical" evidence="1">
    <location>
        <begin position="76"/>
        <end position="94"/>
    </location>
</feature>
<comment type="caution">
    <text evidence="2">The sequence shown here is derived from an EMBL/GenBank/DDBJ whole genome shotgun (WGS) entry which is preliminary data.</text>
</comment>
<feature type="transmembrane region" description="Helical" evidence="1">
    <location>
        <begin position="17"/>
        <end position="38"/>
    </location>
</feature>
<dbReference type="InterPro" id="IPR005325">
    <property type="entry name" value="DUF308_memb"/>
</dbReference>
<dbReference type="Pfam" id="PF03729">
    <property type="entry name" value="DUF308"/>
    <property type="match status" value="1"/>
</dbReference>
<feature type="transmembrane region" description="Helical" evidence="1">
    <location>
        <begin position="44"/>
        <end position="64"/>
    </location>
</feature>
<proteinExistence type="predicted"/>
<sequence>MATVTALPRGRKSQGPWLLAAGAFAIVLGLIGLYFTFGLTVVSVLWYGVLLLTAGVMQCLEAYAIGSTNEGKPQRVPGIVLGLIYAAAGLWVIFNPLRATLVLTLVLGVAFIASGILKASWFFFDKTKRSSGALMLAGVVSLILGSLLIAQWPLSGAWAIGLLVSCDLLAHGLALSWAGLKNTRA</sequence>
<name>A0A931BNQ0_9HYPH</name>
<keyword evidence="1" id="KW-1133">Transmembrane helix</keyword>
<evidence type="ECO:0000313" key="3">
    <source>
        <dbReference type="Proteomes" id="UP000599312"/>
    </source>
</evidence>
<feature type="transmembrane region" description="Helical" evidence="1">
    <location>
        <begin position="158"/>
        <end position="180"/>
    </location>
</feature>
<dbReference type="PANTHER" id="PTHR34989:SF1">
    <property type="entry name" value="PROTEIN HDED"/>
    <property type="match status" value="1"/>
</dbReference>
<dbReference type="Proteomes" id="UP000599312">
    <property type="component" value="Unassembled WGS sequence"/>
</dbReference>
<evidence type="ECO:0000256" key="1">
    <source>
        <dbReference type="SAM" id="Phobius"/>
    </source>
</evidence>
<keyword evidence="1" id="KW-0472">Membrane</keyword>
<dbReference type="PANTHER" id="PTHR34989">
    <property type="entry name" value="PROTEIN HDED"/>
    <property type="match status" value="1"/>
</dbReference>
<gene>
    <name evidence="2" type="ORF">I2H38_12375</name>
</gene>
<dbReference type="GO" id="GO:0005886">
    <property type="term" value="C:plasma membrane"/>
    <property type="evidence" value="ECO:0007669"/>
    <property type="project" value="TreeGrafter"/>
</dbReference>
<feature type="transmembrane region" description="Helical" evidence="1">
    <location>
        <begin position="100"/>
        <end position="121"/>
    </location>
</feature>
<dbReference type="InterPro" id="IPR052712">
    <property type="entry name" value="Acid_resist_chaperone_HdeD"/>
</dbReference>
<protein>
    <submittedName>
        <fullName evidence="2">DUF308 domain-containing protein</fullName>
    </submittedName>
</protein>
<accession>A0A931BNQ0</accession>
<keyword evidence="3" id="KW-1185">Reference proteome</keyword>
<dbReference type="EMBL" id="JADQDO010000005">
    <property type="protein sequence ID" value="MBF9234176.1"/>
    <property type="molecule type" value="Genomic_DNA"/>
</dbReference>
<reference evidence="2" key="1">
    <citation type="submission" date="2020-11" db="EMBL/GenBank/DDBJ databases">
        <authorList>
            <person name="Kim M.K."/>
        </authorList>
    </citation>
    <scope>NUCLEOTIDE SEQUENCE</scope>
    <source>
        <strain evidence="2">BT350</strain>
    </source>
</reference>
<feature type="transmembrane region" description="Helical" evidence="1">
    <location>
        <begin position="133"/>
        <end position="152"/>
    </location>
</feature>
<evidence type="ECO:0000313" key="2">
    <source>
        <dbReference type="EMBL" id="MBF9234176.1"/>
    </source>
</evidence>
<dbReference type="AlphaFoldDB" id="A0A931BNQ0"/>
<keyword evidence="1" id="KW-0812">Transmembrane</keyword>
<organism evidence="2 3">
    <name type="scientific">Microvirga alba</name>
    <dbReference type="NCBI Taxonomy" id="2791025"/>
    <lineage>
        <taxon>Bacteria</taxon>
        <taxon>Pseudomonadati</taxon>
        <taxon>Pseudomonadota</taxon>
        <taxon>Alphaproteobacteria</taxon>
        <taxon>Hyphomicrobiales</taxon>
        <taxon>Methylobacteriaceae</taxon>
        <taxon>Microvirga</taxon>
    </lineage>
</organism>